<evidence type="ECO:0000259" key="11">
    <source>
        <dbReference type="PROSITE" id="PS50853"/>
    </source>
</evidence>
<dbReference type="GO" id="GO:0098609">
    <property type="term" value="P:cell-cell adhesion"/>
    <property type="evidence" value="ECO:0007669"/>
    <property type="project" value="TreeGrafter"/>
</dbReference>
<comment type="caution">
    <text evidence="12">The sequence shown here is derived from an EMBL/GenBank/DDBJ whole genome shotgun (WGS) entry which is preliminary data.</text>
</comment>
<evidence type="ECO:0000256" key="7">
    <source>
        <dbReference type="ARBA" id="ARBA00023319"/>
    </source>
</evidence>
<dbReference type="AlphaFoldDB" id="A0AAV2SHF1"/>
<dbReference type="PROSITE" id="PS50835">
    <property type="entry name" value="IG_LIKE"/>
    <property type="match status" value="5"/>
</dbReference>
<feature type="region of interest" description="Disordered" evidence="8">
    <location>
        <begin position="137"/>
        <end position="162"/>
    </location>
</feature>
<evidence type="ECO:0000256" key="8">
    <source>
        <dbReference type="SAM" id="MobiDB-lite"/>
    </source>
</evidence>
<dbReference type="PANTHER" id="PTHR44170">
    <property type="entry name" value="PROTEIN SIDEKICK"/>
    <property type="match status" value="1"/>
</dbReference>
<evidence type="ECO:0000256" key="1">
    <source>
        <dbReference type="ARBA" id="ARBA00004236"/>
    </source>
</evidence>
<dbReference type="EMBL" id="CAXKWB010068866">
    <property type="protein sequence ID" value="CAL4192493.1"/>
    <property type="molecule type" value="Genomic_DNA"/>
</dbReference>
<keyword evidence="13" id="KW-1185">Reference proteome</keyword>
<dbReference type="InterPro" id="IPR003598">
    <property type="entry name" value="Ig_sub2"/>
</dbReference>
<evidence type="ECO:0000259" key="10">
    <source>
        <dbReference type="PROSITE" id="PS50835"/>
    </source>
</evidence>
<comment type="subcellular location">
    <subcellularLocation>
        <location evidence="1">Cell membrane</location>
    </subcellularLocation>
</comment>
<feature type="transmembrane region" description="Helical" evidence="9">
    <location>
        <begin position="867"/>
        <end position="888"/>
    </location>
</feature>
<evidence type="ECO:0000313" key="12">
    <source>
        <dbReference type="EMBL" id="CAL4192493.1"/>
    </source>
</evidence>
<evidence type="ECO:0000256" key="2">
    <source>
        <dbReference type="ARBA" id="ARBA00022475"/>
    </source>
</evidence>
<feature type="domain" description="Fibronectin type-III" evidence="11">
    <location>
        <begin position="646"/>
        <end position="740"/>
    </location>
</feature>
<dbReference type="SMART" id="SM00409">
    <property type="entry name" value="IG"/>
    <property type="match status" value="5"/>
</dbReference>
<sequence length="1133" mass="124717">MAAEADVGLFYVSAYWPKGQGGGPPIIKEHPQSIVARRNDPATLNCAAANADTIRWYRDGHEVSVSPTDPRSHRVLLPSGSLFFLRVSTSRRETDAGTYWCVATNDRGAVRSHNATLMVASLMYDFQDAPKSQVKARSGQSLLRLPCQPPKGAPPPTVTWHRNGRLLENSSRAFVTDEGDLFLKNLVAEDSGLYVCRASNLLGSRETAPARVTVMTPPMFEERPANLTVSTGVMVELVCKAHGNPKPKITWRRLDSKMPIGRTSLEHEQKLMLTNVESEDSGVYVCEAESEAGVAVSRSTLVVVAAPVITQKPQDLYVLVGEDTQLTCHVEEHTEDRDMHVGVEDSPMILWRLPRNDRSAVLAKEQVREKVHVNFDGTILNINSITIRDSGFYQCWGVSSGGGVSAKSKVVVVEAYPPPVVGVGPQDIQIVPGATATFPCEAVSENSPPTVTWWYRREVHLDLKRLIPGNENPRFSHSLTGALIINDVSSNDDGIYTCRITSATGSVEHSAILRVEANTQMSNTHLNLPAPPTKPGVKIVNETTVHLTWLPNSQVEDSSRQSYTVEYWRQGWEEWRVADALIGTESCLVSKLVPGITYTFLVRAVTRQGTSFPSPWSDPITVKSIHDQSYVTLEKLHIIERQLARPTISLINVTAKSTDHVHIRWKLLNEEDDIALDGILVYAMDSNGDIQVTTILGASSTSYHINNLHPNTEYVFFLVPFWGGIEGTPSNSQKVTTPPDSPVSAPSDIVVNIREKGAVLITWSGLSPSEARGEILGYQVTIIHNGSQSLEVVNTAWLEKYDLVKGNLYTVQVAAFTDAGVGPFSLPVLMDLRGSNGVQSKSDIDHMNNGEMGGATSVIYSPPQAVWVLYVLVPVIIIISVITLFYVCKLKRKTSHSSNSKPPSLYQGSLYSQPVVNMYGEDKSYKEGKEKCWNSTGNEEWRPMKFTKDSSVSSSLLRSNCSQHYAEPQIQMPYDCAEPYATTALLVPSSPAGYRAMPRTAHGPPWPGHTYHSDHSDMQVNWDAILPPPPTSPPPVEQELGHPGNTINPYGVHRPLTVSTSPSPPSSSIYDNMEGCDRSSSGSSHTYEMYTKLPLKKGIPSSSPSPVYNNRRKYRSRKDIIKVNSLESNDKYS</sequence>
<dbReference type="GO" id="GO:0005886">
    <property type="term" value="C:plasma membrane"/>
    <property type="evidence" value="ECO:0007669"/>
    <property type="project" value="UniProtKB-SubCell"/>
</dbReference>
<dbReference type="SUPFAM" id="SSF48726">
    <property type="entry name" value="Immunoglobulin"/>
    <property type="match status" value="5"/>
</dbReference>
<keyword evidence="5" id="KW-1015">Disulfide bond</keyword>
<feature type="domain" description="Ig-like" evidence="10">
    <location>
        <begin position="124"/>
        <end position="213"/>
    </location>
</feature>
<dbReference type="InterPro" id="IPR036116">
    <property type="entry name" value="FN3_sf"/>
</dbReference>
<feature type="domain" description="Ig-like" evidence="10">
    <location>
        <begin position="218"/>
        <end position="302"/>
    </location>
</feature>
<feature type="domain" description="Fibronectin type-III" evidence="11">
    <location>
        <begin position="745"/>
        <end position="835"/>
    </location>
</feature>
<dbReference type="FunFam" id="2.60.40.10:FF:000005">
    <property type="entry name" value="Neuronal cell adhesion molecule"/>
    <property type="match status" value="1"/>
</dbReference>
<dbReference type="Pfam" id="PF00041">
    <property type="entry name" value="fn3"/>
    <property type="match status" value="2"/>
</dbReference>
<name>A0AAV2SHF1_MEGNR</name>
<evidence type="ECO:0000256" key="4">
    <source>
        <dbReference type="ARBA" id="ARBA00023136"/>
    </source>
</evidence>
<keyword evidence="9" id="KW-0812">Transmembrane</keyword>
<keyword evidence="6" id="KW-0325">Glycoprotein</keyword>
<dbReference type="InterPro" id="IPR003961">
    <property type="entry name" value="FN3_dom"/>
</dbReference>
<dbReference type="PROSITE" id="PS50853">
    <property type="entry name" value="FN3"/>
    <property type="match status" value="3"/>
</dbReference>
<accession>A0AAV2SHF1</accession>
<keyword evidence="3" id="KW-0677">Repeat</keyword>
<dbReference type="InterPro" id="IPR013783">
    <property type="entry name" value="Ig-like_fold"/>
</dbReference>
<dbReference type="CDD" id="cd00063">
    <property type="entry name" value="FN3"/>
    <property type="match status" value="3"/>
</dbReference>
<dbReference type="InterPro" id="IPR007110">
    <property type="entry name" value="Ig-like_dom"/>
</dbReference>
<feature type="region of interest" description="Disordered" evidence="8">
    <location>
        <begin position="1093"/>
        <end position="1133"/>
    </location>
</feature>
<dbReference type="Proteomes" id="UP001497623">
    <property type="component" value="Unassembled WGS sequence"/>
</dbReference>
<evidence type="ECO:0000256" key="9">
    <source>
        <dbReference type="SAM" id="Phobius"/>
    </source>
</evidence>
<keyword evidence="2" id="KW-1003">Cell membrane</keyword>
<dbReference type="Gene3D" id="2.60.40.10">
    <property type="entry name" value="Immunoglobulins"/>
    <property type="match status" value="8"/>
</dbReference>
<dbReference type="Pfam" id="PF07679">
    <property type="entry name" value="I-set"/>
    <property type="match status" value="1"/>
</dbReference>
<evidence type="ECO:0000256" key="3">
    <source>
        <dbReference type="ARBA" id="ARBA00022737"/>
    </source>
</evidence>
<evidence type="ECO:0000256" key="5">
    <source>
        <dbReference type="ARBA" id="ARBA00023157"/>
    </source>
</evidence>
<dbReference type="Pfam" id="PF13927">
    <property type="entry name" value="Ig_3"/>
    <property type="match status" value="3"/>
</dbReference>
<feature type="domain" description="Ig-like" evidence="10">
    <location>
        <begin position="418"/>
        <end position="514"/>
    </location>
</feature>
<reference evidence="12 13" key="1">
    <citation type="submission" date="2024-05" db="EMBL/GenBank/DDBJ databases">
        <authorList>
            <person name="Wallberg A."/>
        </authorList>
    </citation>
    <scope>NUCLEOTIDE SEQUENCE [LARGE SCALE GENOMIC DNA]</scope>
</reference>
<dbReference type="PANTHER" id="PTHR44170:SF52">
    <property type="entry name" value="PROTEIN SAX-3"/>
    <property type="match status" value="1"/>
</dbReference>
<keyword evidence="7" id="KW-0393">Immunoglobulin domain</keyword>
<protein>
    <submittedName>
        <fullName evidence="12">Uncharacterized protein</fullName>
    </submittedName>
</protein>
<organism evidence="12 13">
    <name type="scientific">Meganyctiphanes norvegica</name>
    <name type="common">Northern krill</name>
    <name type="synonym">Thysanopoda norvegica</name>
    <dbReference type="NCBI Taxonomy" id="48144"/>
    <lineage>
        <taxon>Eukaryota</taxon>
        <taxon>Metazoa</taxon>
        <taxon>Ecdysozoa</taxon>
        <taxon>Arthropoda</taxon>
        <taxon>Crustacea</taxon>
        <taxon>Multicrustacea</taxon>
        <taxon>Malacostraca</taxon>
        <taxon>Eumalacostraca</taxon>
        <taxon>Eucarida</taxon>
        <taxon>Euphausiacea</taxon>
        <taxon>Euphausiidae</taxon>
        <taxon>Meganyctiphanes</taxon>
    </lineage>
</organism>
<keyword evidence="9" id="KW-1133">Transmembrane helix</keyword>
<gene>
    <name evidence="12" type="ORF">MNOR_LOCUS36743</name>
</gene>
<dbReference type="SMART" id="SM00408">
    <property type="entry name" value="IGc2"/>
    <property type="match status" value="5"/>
</dbReference>
<dbReference type="GO" id="GO:0030424">
    <property type="term" value="C:axon"/>
    <property type="evidence" value="ECO:0007669"/>
    <property type="project" value="TreeGrafter"/>
</dbReference>
<feature type="non-terminal residue" evidence="12">
    <location>
        <position position="1133"/>
    </location>
</feature>
<dbReference type="SMART" id="SM00060">
    <property type="entry name" value="FN3"/>
    <property type="match status" value="3"/>
</dbReference>
<dbReference type="InterPro" id="IPR003599">
    <property type="entry name" value="Ig_sub"/>
</dbReference>
<dbReference type="InterPro" id="IPR036179">
    <property type="entry name" value="Ig-like_dom_sf"/>
</dbReference>
<dbReference type="InterPro" id="IPR013098">
    <property type="entry name" value="Ig_I-set"/>
</dbReference>
<evidence type="ECO:0000256" key="6">
    <source>
        <dbReference type="ARBA" id="ARBA00023180"/>
    </source>
</evidence>
<feature type="domain" description="Fibronectin type-III" evidence="11">
    <location>
        <begin position="531"/>
        <end position="625"/>
    </location>
</feature>
<dbReference type="SUPFAM" id="SSF49265">
    <property type="entry name" value="Fibronectin type III"/>
    <property type="match status" value="2"/>
</dbReference>
<feature type="domain" description="Ig-like" evidence="10">
    <location>
        <begin position="25"/>
        <end position="118"/>
    </location>
</feature>
<evidence type="ECO:0000313" key="13">
    <source>
        <dbReference type="Proteomes" id="UP001497623"/>
    </source>
</evidence>
<dbReference type="GO" id="GO:0007411">
    <property type="term" value="P:axon guidance"/>
    <property type="evidence" value="ECO:0007669"/>
    <property type="project" value="TreeGrafter"/>
</dbReference>
<feature type="domain" description="Ig-like" evidence="10">
    <location>
        <begin position="307"/>
        <end position="411"/>
    </location>
</feature>
<feature type="compositionally biased region" description="Pro residues" evidence="8">
    <location>
        <begin position="147"/>
        <end position="157"/>
    </location>
</feature>
<proteinExistence type="predicted"/>
<keyword evidence="4 9" id="KW-0472">Membrane</keyword>